<dbReference type="InterPro" id="IPR050306">
    <property type="entry name" value="PfkB_Carbo_kinase"/>
</dbReference>
<organism evidence="7 8">
    <name type="scientific">Aquabacterium lacunae</name>
    <dbReference type="NCBI Taxonomy" id="2528630"/>
    <lineage>
        <taxon>Bacteria</taxon>
        <taxon>Pseudomonadati</taxon>
        <taxon>Pseudomonadota</taxon>
        <taxon>Betaproteobacteria</taxon>
        <taxon>Burkholderiales</taxon>
        <taxon>Aquabacterium</taxon>
    </lineage>
</organism>
<evidence type="ECO:0000256" key="2">
    <source>
        <dbReference type="ARBA" id="ARBA00022679"/>
    </source>
</evidence>
<proteinExistence type="inferred from homology"/>
<keyword evidence="3" id="KW-0547">Nucleotide-binding</keyword>
<evidence type="ECO:0000256" key="4">
    <source>
        <dbReference type="ARBA" id="ARBA00022777"/>
    </source>
</evidence>
<dbReference type="RefSeq" id="WP_130968378.1">
    <property type="nucleotide sequence ID" value="NZ_SIXI01000004.1"/>
</dbReference>
<gene>
    <name evidence="7" type="ORF">EYS42_11910</name>
</gene>
<evidence type="ECO:0000256" key="3">
    <source>
        <dbReference type="ARBA" id="ARBA00022741"/>
    </source>
</evidence>
<dbReference type="GO" id="GO:0016301">
    <property type="term" value="F:kinase activity"/>
    <property type="evidence" value="ECO:0007669"/>
    <property type="project" value="UniProtKB-KW"/>
</dbReference>
<dbReference type="OrthoDB" id="9779730at2"/>
<dbReference type="Proteomes" id="UP000292120">
    <property type="component" value="Unassembled WGS sequence"/>
</dbReference>
<dbReference type="GO" id="GO:0005524">
    <property type="term" value="F:ATP binding"/>
    <property type="evidence" value="ECO:0007669"/>
    <property type="project" value="UniProtKB-KW"/>
</dbReference>
<evidence type="ECO:0000256" key="1">
    <source>
        <dbReference type="ARBA" id="ARBA00010688"/>
    </source>
</evidence>
<keyword evidence="5" id="KW-0067">ATP-binding</keyword>
<evidence type="ECO:0000256" key="5">
    <source>
        <dbReference type="ARBA" id="ARBA00022840"/>
    </source>
</evidence>
<dbReference type="InterPro" id="IPR029056">
    <property type="entry name" value="Ribokinase-like"/>
</dbReference>
<dbReference type="InterPro" id="IPR002173">
    <property type="entry name" value="Carboh/pur_kinase_PfkB_CS"/>
</dbReference>
<dbReference type="InterPro" id="IPR011611">
    <property type="entry name" value="PfkB_dom"/>
</dbReference>
<keyword evidence="8" id="KW-1185">Reference proteome</keyword>
<evidence type="ECO:0000313" key="7">
    <source>
        <dbReference type="EMBL" id="TBO30387.1"/>
    </source>
</evidence>
<dbReference type="PANTHER" id="PTHR43085">
    <property type="entry name" value="HEXOKINASE FAMILY MEMBER"/>
    <property type="match status" value="1"/>
</dbReference>
<dbReference type="Pfam" id="PF00294">
    <property type="entry name" value="PfkB"/>
    <property type="match status" value="1"/>
</dbReference>
<keyword evidence="2" id="KW-0808">Transferase</keyword>
<name>A0A4Q9GXP6_9BURK</name>
<comment type="similarity">
    <text evidence="1">Belongs to the carbohydrate kinase PfkB family.</text>
</comment>
<dbReference type="Gene3D" id="3.40.1190.20">
    <property type="match status" value="1"/>
</dbReference>
<evidence type="ECO:0000259" key="6">
    <source>
        <dbReference type="Pfam" id="PF00294"/>
    </source>
</evidence>
<protein>
    <submittedName>
        <fullName evidence="7">Carbohydrate kinase</fullName>
    </submittedName>
</protein>
<comment type="caution">
    <text evidence="7">The sequence shown here is derived from an EMBL/GenBank/DDBJ whole genome shotgun (WGS) entry which is preliminary data.</text>
</comment>
<dbReference type="AlphaFoldDB" id="A0A4Q9GXP6"/>
<reference evidence="7 8" key="1">
    <citation type="submission" date="2019-02" db="EMBL/GenBank/DDBJ databases">
        <title>Aquabacterium sp. strain KMB7.</title>
        <authorList>
            <person name="Chen W.-M."/>
        </authorList>
    </citation>
    <scope>NUCLEOTIDE SEQUENCE [LARGE SCALE GENOMIC DNA]</scope>
    <source>
        <strain evidence="7 8">KMB7</strain>
    </source>
</reference>
<keyword evidence="4 7" id="KW-0418">Kinase</keyword>
<dbReference type="EMBL" id="SIXI01000004">
    <property type="protein sequence ID" value="TBO30387.1"/>
    <property type="molecule type" value="Genomic_DNA"/>
</dbReference>
<dbReference type="SUPFAM" id="SSF53613">
    <property type="entry name" value="Ribokinase-like"/>
    <property type="match status" value="1"/>
</dbReference>
<sequence length="330" mass="35466">MFAALGEALVDLIEHPDGRYEPCLGGSVCNFTRAVARQGLPIRYLNPLSTDTFGERFVQGLRDDGVAIDPPWRSHLPTSLAVVSLGEQGVPQYVFHREAVADRDGSLDELLQRLPEAVQALHVGGLALMPPDEQRALAVIAATRARGGLVSVDANLRMVVAGSDPLRQMAYRQAVQWALAQADVVKLSDEDVAALGWHLDANDDRSLRAVAHRLLDGWQPEGHRASLVALTLGGEGAALVTAQHLVRLPVRAGIHVVDTVGAGDCFQAGLLAWLHHAGQLRATALQALGPRELTDALQHAMAAAALNVQRQGCQPPSWLETRAFVDQPVR</sequence>
<evidence type="ECO:0000313" key="8">
    <source>
        <dbReference type="Proteomes" id="UP000292120"/>
    </source>
</evidence>
<dbReference type="PROSITE" id="PS00584">
    <property type="entry name" value="PFKB_KINASES_2"/>
    <property type="match status" value="1"/>
</dbReference>
<dbReference type="PANTHER" id="PTHR43085:SF1">
    <property type="entry name" value="PSEUDOURIDINE KINASE-RELATED"/>
    <property type="match status" value="1"/>
</dbReference>
<accession>A0A4Q9GXP6</accession>
<feature type="domain" description="Carbohydrate kinase PfkB" evidence="6">
    <location>
        <begin position="5"/>
        <end position="317"/>
    </location>
</feature>